<sequence length="1483" mass="159859">RCTFVYCFEARRCVFIVSILRLLFSSFEHWRSVPVVKSLIPTLACQLKWGLPNVCPVFELALVGHQQPCVQAFSRMVKMWKQGCTRRRWCMGYERRSGYYTVYKQVYRMEHQTVYKCCPGWVQHDNEPGCLHLLCSAGTCFNGGKCPEAGSQMCQCPAGFQGPRCQYDVDECAVVNGGCQQDCVNTHGSFHCQCQVGYRLHTDGRTCIAINSCSVNKGGCEQECVQLSEDHYKCQCQSGYQLKRDGKSCEVIDPCTSGNEGCSQICQNERGIAKCRCHPGHYLSADKKCAEGRARCAHRCVNTLGSFTCVCNPGFELGADGKQCYRIEMEIVDSCQDSNGGCSHHCEHTTAGPRCSCDDGYRLDFDGKTCAESCCSQFCINYAGGYECACKAGFQPNADGCACDDVDECRLDNGNCDHFCVNSLGSYECACKEGYRLGPDGTSVCPALGGEEMDVEEAAGFAGAPGLQFRGPPQLLRYTLGAFYEDEHPRGELTLVHRVVCLDNTFGNDCSLSCEDCLNGGRCNSEHSGCVCSPGWTGIICNETCSPGTYGRGCASTCKCQNGGSCDPIMGQCRCPPGVLGKLCEDGCPKGLFGKNCNKPCNCANNGYCHRLYGACLCDPGLYGRFCHLTCPRWAFGAGCSEECQCVKEHTLECDARNGTCTCKPGYHGKKCQKECSPGFYGAGCKLRCNCSTDVLCDRETGICKHPCPLGFHGEKCHLLCQPGSFGVNCEQRCSCGEAPCDPKTGQCICPAGKTGATCEQDCPAGWWGPDCQFSCEPCTNGGQCNRETGACDCPPGYTGASCSASCPDGYYGQNCLLLCSCSSSAQCHHITGECTCPPGWTGHDCKHACDSGRWGQRCENMCVCNNSDGSCDPITGSCFCEPGFTGKHCEWRCPEGSFGPSCEYSCQCQNGAACDHVSGACTCTAGWTGTFCGRACPDGFFGLDCHQVCKCKNAAGCDHVLGTCRCLPGWLGETCEQRTYGPSPLPCSHGRLLDCGMTYQACQGNSYGPGCSHTCECHNGALCHHVTGTCLCRAGWKGATSVHTFLPDPELGWLCTILPHALTRMGCSVAACLPGRYGTGCAHRCRCPAGAPCHHLTGECSCPPGFTGYGCEKSKFVLRMQILPLGRRQQPHSSDDGQRLLVTHSHGLASFDLCSWCGLAGGVCPCKICSSQAGREQLGAKLHQNRPRRCQQSPAPARRHRCAVGKSAALLSVGIVPAGILFNKFELALCLSAIFTKTNLIYWFTFPLPQACPPGTYGKNCNRVCQCSAENEECHPVTGDCACRPGYYGARCNVRCPLGFYGLSCLQACACKNGASCDAVTGQCICPLGYQGVYCEKGCDRGWFGERCQHRCDCGGAPCDPETGKCLCPPGKTGDKCDTECRSDKYGPDCSLRCQCASKSQCNPYNGNCLCPATWMGPTCKEGFSRLPPAHTCQRAVRSSIPASMKSCPEAVGIHSICEMNKEFYLLCVPSRSLTFCRGVRF</sequence>
<dbReference type="InterPro" id="IPR000742">
    <property type="entry name" value="EGF"/>
</dbReference>
<feature type="disulfide bond" evidence="6">
    <location>
        <begin position="532"/>
        <end position="541"/>
    </location>
</feature>
<dbReference type="CDD" id="cd00055">
    <property type="entry name" value="EGF_Lam"/>
    <property type="match status" value="2"/>
</dbReference>
<comment type="caution">
    <text evidence="6">Lacks conserved residue(s) required for the propagation of feature annotation.</text>
</comment>
<accession>A0A663MES8</accession>
<dbReference type="PROSITE" id="PS00010">
    <property type="entry name" value="ASX_HYDROXYL"/>
    <property type="match status" value="1"/>
</dbReference>
<dbReference type="PROSITE" id="PS00022">
    <property type="entry name" value="EGF_1"/>
    <property type="match status" value="12"/>
</dbReference>
<feature type="domain" description="EGF-like" evidence="8">
    <location>
        <begin position="550"/>
        <end position="585"/>
    </location>
</feature>
<evidence type="ECO:0000256" key="1">
    <source>
        <dbReference type="ARBA" id="ARBA00022536"/>
    </source>
</evidence>
<evidence type="ECO:0000256" key="6">
    <source>
        <dbReference type="PROSITE-ProRule" id="PRU00076"/>
    </source>
</evidence>
<keyword evidence="12" id="KW-1185">Reference proteome</keyword>
<dbReference type="Pfam" id="PF14670">
    <property type="entry name" value="FXa_inhibition"/>
    <property type="match status" value="4"/>
</dbReference>
<dbReference type="Pfam" id="PF07645">
    <property type="entry name" value="EGF_CA"/>
    <property type="match status" value="1"/>
</dbReference>
<feature type="domain" description="EGF-like" evidence="8">
    <location>
        <begin position="131"/>
        <end position="166"/>
    </location>
</feature>
<keyword evidence="4 6" id="KW-1015">Disulfide bond</keyword>
<evidence type="ECO:0000259" key="8">
    <source>
        <dbReference type="PROSITE" id="PS50026"/>
    </source>
</evidence>
<keyword evidence="3" id="KW-0677">Repeat</keyword>
<evidence type="ECO:0000259" key="9">
    <source>
        <dbReference type="PROSITE" id="PS50027"/>
    </source>
</evidence>
<evidence type="ECO:0008006" key="13">
    <source>
        <dbReference type="Google" id="ProtNLM"/>
    </source>
</evidence>
<dbReference type="PRINTS" id="PR00011">
    <property type="entry name" value="EGFLAMININ"/>
</dbReference>
<dbReference type="PROSITE" id="PS01186">
    <property type="entry name" value="EGF_2"/>
    <property type="match status" value="6"/>
</dbReference>
<dbReference type="Gene3D" id="2.10.25.10">
    <property type="entry name" value="Laminin"/>
    <property type="match status" value="8"/>
</dbReference>
<dbReference type="SUPFAM" id="SSF57184">
    <property type="entry name" value="Growth factor receptor domain"/>
    <property type="match status" value="2"/>
</dbReference>
<dbReference type="SMART" id="SM00181">
    <property type="entry name" value="EGF"/>
    <property type="match status" value="25"/>
</dbReference>
<dbReference type="PROSITE" id="PS51041">
    <property type="entry name" value="EMI"/>
    <property type="match status" value="1"/>
</dbReference>
<reference evidence="11" key="2">
    <citation type="submission" date="2025-09" db="UniProtKB">
        <authorList>
            <consortium name="Ensembl"/>
        </authorList>
    </citation>
    <scope>IDENTIFICATION</scope>
</reference>
<evidence type="ECO:0000259" key="10">
    <source>
        <dbReference type="PROSITE" id="PS51041"/>
    </source>
</evidence>
<evidence type="ECO:0000256" key="7">
    <source>
        <dbReference type="PROSITE-ProRule" id="PRU00460"/>
    </source>
</evidence>
<dbReference type="OMA" id="TGTCACT"/>
<dbReference type="Pfam" id="PF07974">
    <property type="entry name" value="EGF_2"/>
    <property type="match status" value="1"/>
</dbReference>
<dbReference type="PANTHER" id="PTHR24035:SF138">
    <property type="entry name" value="MULTIPLE EPIDERMAL GROWTH FACTOR-LIKE DOMAINS PROTEIN 6"/>
    <property type="match status" value="1"/>
</dbReference>
<dbReference type="PROSITE" id="PS50026">
    <property type="entry name" value="EGF_3"/>
    <property type="match status" value="6"/>
</dbReference>
<dbReference type="InterPro" id="IPR013032">
    <property type="entry name" value="EGF-like_CS"/>
</dbReference>
<dbReference type="InterPro" id="IPR002049">
    <property type="entry name" value="LE_dom"/>
</dbReference>
<dbReference type="InterPro" id="IPR013111">
    <property type="entry name" value="EGF_extracell"/>
</dbReference>
<feature type="disulfide bond" evidence="7">
    <location>
        <begin position="1284"/>
        <end position="1293"/>
    </location>
</feature>
<protein>
    <recommendedName>
        <fullName evidence="13">Multiple EGF like domains 6</fullName>
    </recommendedName>
</protein>
<dbReference type="FunFam" id="2.10.25.10:FF:000010">
    <property type="entry name" value="Pro-epidermal growth factor"/>
    <property type="match status" value="1"/>
</dbReference>
<dbReference type="InterPro" id="IPR049883">
    <property type="entry name" value="NOTCH1_EGF-like"/>
</dbReference>
<gene>
    <name evidence="11" type="primary">LOC113483537</name>
</gene>
<dbReference type="SMART" id="SM00179">
    <property type="entry name" value="EGF_CA"/>
    <property type="match status" value="7"/>
</dbReference>
<dbReference type="InterPro" id="IPR018097">
    <property type="entry name" value="EGF_Ca-bd_CS"/>
</dbReference>
<dbReference type="InterPro" id="IPR009030">
    <property type="entry name" value="Growth_fac_rcpt_cys_sf"/>
</dbReference>
<feature type="disulfide bond" evidence="6">
    <location>
        <begin position="794"/>
        <end position="803"/>
    </location>
</feature>
<dbReference type="InterPro" id="IPR052108">
    <property type="entry name" value="MEGF/SIB"/>
</dbReference>
<dbReference type="InterPro" id="IPR001881">
    <property type="entry name" value="EGF-like_Ca-bd_dom"/>
</dbReference>
<dbReference type="Pfam" id="PF00053">
    <property type="entry name" value="EGF_laminin"/>
    <property type="match status" value="4"/>
</dbReference>
<feature type="domain" description="EGF-like" evidence="8">
    <location>
        <begin position="1307"/>
        <end position="1337"/>
    </location>
</feature>
<feature type="domain" description="Laminin EGF-like" evidence="9">
    <location>
        <begin position="1266"/>
        <end position="1314"/>
    </location>
</feature>
<feature type="disulfide bond" evidence="6">
    <location>
        <begin position="1327"/>
        <end position="1336"/>
    </location>
</feature>
<feature type="domain" description="EGF-like" evidence="8">
    <location>
        <begin position="506"/>
        <end position="542"/>
    </location>
</feature>
<dbReference type="SMART" id="SM00180">
    <property type="entry name" value="EGF_Lam"/>
    <property type="match status" value="13"/>
</dbReference>
<feature type="disulfide bond" evidence="6">
    <location>
        <begin position="156"/>
        <end position="165"/>
    </location>
</feature>
<evidence type="ECO:0000313" key="11">
    <source>
        <dbReference type="Ensembl" id="ENSACUP00000010292.1"/>
    </source>
</evidence>
<dbReference type="PROSITE" id="PS01187">
    <property type="entry name" value="EGF_CA"/>
    <property type="match status" value="2"/>
</dbReference>
<dbReference type="PANTHER" id="PTHR24035">
    <property type="entry name" value="MULTIPLE EPIDERMAL GROWTH FACTOR-LIKE DOMAINS PROTEIN"/>
    <property type="match status" value="1"/>
</dbReference>
<dbReference type="SUPFAM" id="SSF57196">
    <property type="entry name" value="EGF/Laminin"/>
    <property type="match status" value="1"/>
</dbReference>
<dbReference type="FunFam" id="2.170.300.10:FF:000041">
    <property type="entry name" value="Tyrosine protein kinase receptor tie-1, putative"/>
    <property type="match status" value="3"/>
</dbReference>
<evidence type="ECO:0000256" key="5">
    <source>
        <dbReference type="ARBA" id="ARBA00023180"/>
    </source>
</evidence>
<keyword evidence="5" id="KW-0325">Glycoprotein</keyword>
<dbReference type="Gene3D" id="2.170.300.10">
    <property type="entry name" value="Tie2 ligand-binding domain superfamily"/>
    <property type="match status" value="7"/>
</dbReference>
<organism evidence="11 12">
    <name type="scientific">Athene cunicularia</name>
    <name type="common">Burrowing owl</name>
    <name type="synonym">Speotyto cunicularia</name>
    <dbReference type="NCBI Taxonomy" id="194338"/>
    <lineage>
        <taxon>Eukaryota</taxon>
        <taxon>Metazoa</taxon>
        <taxon>Chordata</taxon>
        <taxon>Craniata</taxon>
        <taxon>Vertebrata</taxon>
        <taxon>Euteleostomi</taxon>
        <taxon>Archelosauria</taxon>
        <taxon>Archosauria</taxon>
        <taxon>Dinosauria</taxon>
        <taxon>Saurischia</taxon>
        <taxon>Theropoda</taxon>
        <taxon>Coelurosauria</taxon>
        <taxon>Aves</taxon>
        <taxon>Neognathae</taxon>
        <taxon>Neoaves</taxon>
        <taxon>Telluraves</taxon>
        <taxon>Strigiformes</taxon>
        <taxon>Strigidae</taxon>
        <taxon>Athene</taxon>
    </lineage>
</organism>
<evidence type="ECO:0000256" key="3">
    <source>
        <dbReference type="ARBA" id="ARBA00022737"/>
    </source>
</evidence>
<name>A0A663MES8_ATHCN</name>
<dbReference type="InterPro" id="IPR000152">
    <property type="entry name" value="EGF-type_Asp/Asn_hydroxyl_site"/>
</dbReference>
<feature type="domain" description="EGF-like" evidence="8">
    <location>
        <begin position="168"/>
        <end position="208"/>
    </location>
</feature>
<keyword evidence="2" id="KW-0732">Signal</keyword>
<dbReference type="Pfam" id="PF12661">
    <property type="entry name" value="hEGF"/>
    <property type="match status" value="3"/>
</dbReference>
<dbReference type="GO" id="GO:0005509">
    <property type="term" value="F:calcium ion binding"/>
    <property type="evidence" value="ECO:0007669"/>
    <property type="project" value="InterPro"/>
</dbReference>
<evidence type="ECO:0000256" key="2">
    <source>
        <dbReference type="ARBA" id="ARBA00022729"/>
    </source>
</evidence>
<evidence type="ECO:0000256" key="4">
    <source>
        <dbReference type="ARBA" id="ARBA00023157"/>
    </source>
</evidence>
<keyword evidence="7" id="KW-0424">Laminin EGF-like domain</keyword>
<reference evidence="11" key="1">
    <citation type="submission" date="2025-08" db="UniProtKB">
        <authorList>
            <consortium name="Ensembl"/>
        </authorList>
    </citation>
    <scope>IDENTIFICATION</scope>
</reference>
<dbReference type="InterPro" id="IPR011489">
    <property type="entry name" value="EMI_domain"/>
</dbReference>
<dbReference type="Ensembl" id="ENSACUT00000010988.1">
    <property type="protein sequence ID" value="ENSACUP00000010292.1"/>
    <property type="gene ID" value="ENSACUG00000006951.1"/>
</dbReference>
<dbReference type="FunFam" id="2.170.300.10:FF:000002">
    <property type="entry name" value="Multiple epidermal growth factor-like domains 10"/>
    <property type="match status" value="1"/>
</dbReference>
<dbReference type="Proteomes" id="UP000472269">
    <property type="component" value="Unplaced"/>
</dbReference>
<keyword evidence="1 6" id="KW-0245">EGF-like domain</keyword>
<proteinExistence type="predicted"/>
<dbReference type="FunFam" id="2.10.25.10:FF:001129">
    <property type="entry name" value="Predicted protein"/>
    <property type="match status" value="1"/>
</dbReference>
<feature type="disulfide bond" evidence="6">
    <location>
        <begin position="575"/>
        <end position="584"/>
    </location>
</feature>
<feature type="domain" description="EMI" evidence="10">
    <location>
        <begin position="51"/>
        <end position="132"/>
    </location>
</feature>
<feature type="domain" description="EGF-like" evidence="8">
    <location>
        <begin position="768"/>
        <end position="804"/>
    </location>
</feature>
<evidence type="ECO:0000313" key="12">
    <source>
        <dbReference type="Proteomes" id="UP000472269"/>
    </source>
</evidence>
<dbReference type="PROSITE" id="PS50027">
    <property type="entry name" value="EGF_LAM_2"/>
    <property type="match status" value="1"/>
</dbReference>